<proteinExistence type="predicted"/>
<dbReference type="AlphaFoldDB" id="A0A5B7K1S5"/>
<keyword evidence="2" id="KW-1185">Reference proteome</keyword>
<name>A0A5B7K1S5_PORTR</name>
<organism evidence="1 2">
    <name type="scientific">Portunus trituberculatus</name>
    <name type="common">Swimming crab</name>
    <name type="synonym">Neptunus trituberculatus</name>
    <dbReference type="NCBI Taxonomy" id="210409"/>
    <lineage>
        <taxon>Eukaryota</taxon>
        <taxon>Metazoa</taxon>
        <taxon>Ecdysozoa</taxon>
        <taxon>Arthropoda</taxon>
        <taxon>Crustacea</taxon>
        <taxon>Multicrustacea</taxon>
        <taxon>Malacostraca</taxon>
        <taxon>Eumalacostraca</taxon>
        <taxon>Eucarida</taxon>
        <taxon>Decapoda</taxon>
        <taxon>Pleocyemata</taxon>
        <taxon>Brachyura</taxon>
        <taxon>Eubrachyura</taxon>
        <taxon>Portunoidea</taxon>
        <taxon>Portunidae</taxon>
        <taxon>Portuninae</taxon>
        <taxon>Portunus</taxon>
    </lineage>
</organism>
<gene>
    <name evidence="1" type="ORF">E2C01_094777</name>
</gene>
<comment type="caution">
    <text evidence="1">The sequence shown here is derived from an EMBL/GenBank/DDBJ whole genome shotgun (WGS) entry which is preliminary data.</text>
</comment>
<evidence type="ECO:0000313" key="1">
    <source>
        <dbReference type="EMBL" id="MPC99367.1"/>
    </source>
</evidence>
<dbReference type="Proteomes" id="UP000324222">
    <property type="component" value="Unassembled WGS sequence"/>
</dbReference>
<accession>A0A5B7K1S5</accession>
<protein>
    <submittedName>
        <fullName evidence="1">Uncharacterized protein</fullName>
    </submittedName>
</protein>
<sequence length="94" mass="10094">MASVPCLPCAPVIPAVSCGCEVQPQYSPRSVKMPRGMRERTASPGELNRSWVIILQISRLEAIYGDPIVGALNPQQESLLLPCNNFIGASVGRS</sequence>
<dbReference type="EMBL" id="VSRR010118060">
    <property type="protein sequence ID" value="MPC99367.1"/>
    <property type="molecule type" value="Genomic_DNA"/>
</dbReference>
<evidence type="ECO:0000313" key="2">
    <source>
        <dbReference type="Proteomes" id="UP000324222"/>
    </source>
</evidence>
<reference evidence="1 2" key="1">
    <citation type="submission" date="2019-05" db="EMBL/GenBank/DDBJ databases">
        <title>Another draft genome of Portunus trituberculatus and its Hox gene families provides insights of decapod evolution.</title>
        <authorList>
            <person name="Jeong J.-H."/>
            <person name="Song I."/>
            <person name="Kim S."/>
            <person name="Choi T."/>
            <person name="Kim D."/>
            <person name="Ryu S."/>
            <person name="Kim W."/>
        </authorList>
    </citation>
    <scope>NUCLEOTIDE SEQUENCE [LARGE SCALE GENOMIC DNA]</scope>
    <source>
        <tissue evidence="1">Muscle</tissue>
    </source>
</reference>